<dbReference type="OrthoDB" id="9178552at2"/>
<dbReference type="Proteomes" id="UP000231791">
    <property type="component" value="Chromosome"/>
</dbReference>
<keyword evidence="3" id="KW-1185">Reference proteome</keyword>
<name>A0A2K8PFM5_STRLA</name>
<evidence type="ECO:0000313" key="3">
    <source>
        <dbReference type="Proteomes" id="UP000231791"/>
    </source>
</evidence>
<dbReference type="GeneID" id="49389113"/>
<accession>A0A2K8PFM5</accession>
<proteinExistence type="predicted"/>
<reference evidence="2 3" key="1">
    <citation type="submission" date="2017-11" db="EMBL/GenBank/DDBJ databases">
        <title>Complete genome sequence of Streptomyces lavendulae subsp. lavendulae CCM 3239 (formerly 'Streptomyces aureofaciens CCM 3239'), the producer of the angucycline-type antibiotic auricin.</title>
        <authorList>
            <person name="Busche T."/>
            <person name="Novakova R."/>
            <person name="Al'Dilaimi A."/>
            <person name="Homerova D."/>
            <person name="Feckova L."/>
            <person name="Rezuchova B."/>
            <person name="Mingyar E."/>
            <person name="Csolleiova D."/>
            <person name="Bekeova C."/>
            <person name="Winkler A."/>
            <person name="Sevcikova B."/>
            <person name="Kalinowski J."/>
            <person name="Kormanec J."/>
            <person name="Ruckert C."/>
        </authorList>
    </citation>
    <scope>NUCLEOTIDE SEQUENCE [LARGE SCALE GENOMIC DNA]</scope>
    <source>
        <strain evidence="2 3">CCM 3239</strain>
    </source>
</reference>
<gene>
    <name evidence="2" type="ORF">SLAV_18500</name>
</gene>
<feature type="region of interest" description="Disordered" evidence="1">
    <location>
        <begin position="110"/>
        <end position="177"/>
    </location>
</feature>
<dbReference type="RefSeq" id="WP_030225515.1">
    <property type="nucleotide sequence ID" value="NZ_CP024985.1"/>
</dbReference>
<feature type="compositionally biased region" description="Acidic residues" evidence="1">
    <location>
        <begin position="141"/>
        <end position="151"/>
    </location>
</feature>
<feature type="compositionally biased region" description="Pro residues" evidence="1">
    <location>
        <begin position="159"/>
        <end position="175"/>
    </location>
</feature>
<evidence type="ECO:0000256" key="1">
    <source>
        <dbReference type="SAM" id="MobiDB-lite"/>
    </source>
</evidence>
<organism evidence="2 3">
    <name type="scientific">Streptomyces lavendulae subsp. lavendulae</name>
    <dbReference type="NCBI Taxonomy" id="58340"/>
    <lineage>
        <taxon>Bacteria</taxon>
        <taxon>Bacillati</taxon>
        <taxon>Actinomycetota</taxon>
        <taxon>Actinomycetes</taxon>
        <taxon>Kitasatosporales</taxon>
        <taxon>Streptomycetaceae</taxon>
        <taxon>Streptomyces</taxon>
    </lineage>
</organism>
<dbReference type="AlphaFoldDB" id="A0A2K8PFM5"/>
<dbReference type="KEGG" id="slx:SLAV_18500"/>
<sequence>MALRHLSAPPRPPYGVHHSNVRHTTRYTVVGNHLIQNPKISLTARGLGAYIQSLPPGTPIGIKELARRVPEGEIRIASALRELEAHGYLKRVREQLPDGRFVTRTISYNHPKASLTAPPPPPPPPPPEPEPEPAPMPEAEPAPEPEPEPEPEPQGAEPAPAPAPEPEPEPEPPSPRRQAAMTLLARLRRIDHRLLLGQRDIERLAGDVEVWLERGASMDAITTALTARIPHPLTNPAGLIAHRLKAQLPPILEPESRRAAPVRPHPMQNCTRCDRGFRGPAPGTCGGCSEDPPPPGGGNFAISAVWEGEPPHI</sequence>
<dbReference type="EMBL" id="CP024985">
    <property type="protein sequence ID" value="ATZ25531.1"/>
    <property type="molecule type" value="Genomic_DNA"/>
</dbReference>
<feature type="compositionally biased region" description="Pro residues" evidence="1">
    <location>
        <begin position="117"/>
        <end position="140"/>
    </location>
</feature>
<protein>
    <submittedName>
        <fullName evidence="2">Uncharacterized protein</fullName>
    </submittedName>
</protein>
<evidence type="ECO:0000313" key="2">
    <source>
        <dbReference type="EMBL" id="ATZ25531.1"/>
    </source>
</evidence>